<reference evidence="3 4" key="1">
    <citation type="journal article" date="2018" name="Sci. Rep.">
        <title>Comparative analysis of the Pocillopora damicornis genome highlights role of immune system in coral evolution.</title>
        <authorList>
            <person name="Cunning R."/>
            <person name="Bay R.A."/>
            <person name="Gillette P."/>
            <person name="Baker A.C."/>
            <person name="Traylor-Knowles N."/>
        </authorList>
    </citation>
    <scope>NUCLEOTIDE SEQUENCE [LARGE SCALE GENOMIC DNA]</scope>
    <source>
        <strain evidence="3">RSMAS</strain>
        <tissue evidence="3">Whole animal</tissue>
    </source>
</reference>
<dbReference type="InterPro" id="IPR036056">
    <property type="entry name" value="Fibrinogen-like_C"/>
</dbReference>
<keyword evidence="4" id="KW-1185">Reference proteome</keyword>
<dbReference type="SUPFAM" id="SSF56496">
    <property type="entry name" value="Fibrinogen C-terminal domain-like"/>
    <property type="match status" value="1"/>
</dbReference>
<dbReference type="InterPro" id="IPR002181">
    <property type="entry name" value="Fibrinogen_a/b/g_C_dom"/>
</dbReference>
<protein>
    <recommendedName>
        <fullName evidence="2">Fibrinogen C-terminal domain-containing protein</fullName>
    </recommendedName>
</protein>
<gene>
    <name evidence="3" type="ORF">pdam_00025229</name>
</gene>
<dbReference type="AlphaFoldDB" id="A0A3M6U099"/>
<evidence type="ECO:0000313" key="3">
    <source>
        <dbReference type="EMBL" id="RMX47056.1"/>
    </source>
</evidence>
<accession>A0A3M6U099</accession>
<dbReference type="OrthoDB" id="6134084at2759"/>
<evidence type="ECO:0000256" key="1">
    <source>
        <dbReference type="SAM" id="SignalP"/>
    </source>
</evidence>
<dbReference type="NCBIfam" id="NF040941">
    <property type="entry name" value="GGGWT_bact"/>
    <property type="match status" value="1"/>
</dbReference>
<sequence>MKRFSQILCVAFLVAQVRGQNCVEETLNCDDPVPTIFKLGDQSCACNSAGHAGALKFLNGKVQVCLGNEWKTFQFVEDIEYGTEKNPGSSCKDIKDKAVGKQLSNGVFWIKLQGVSGAFPVYCDMDAGGWTLVFKAVSGVDKKIWDTYNSAQTSSESVDAALDVTNQFKDHYKNRVVLYWSSFNPSQVMKAKVVLYTGAASQKELLFNAVGTDKLNWFSVDKLVSSSWTDIKSERRNYFSIQGGCSGGNCRSFFINRNYGGCGVDAGWLVTAGVWCSWETNADHTKRVLYSKLSTYTDWNVKNNVGVADVLAVFLM</sequence>
<feature type="domain" description="Fibrinogen C-terminal" evidence="2">
    <location>
        <begin position="82"/>
        <end position="133"/>
    </location>
</feature>
<comment type="caution">
    <text evidence="3">The sequence shown here is derived from an EMBL/GenBank/DDBJ whole genome shotgun (WGS) entry which is preliminary data.</text>
</comment>
<dbReference type="Gene3D" id="2.60.120.1000">
    <property type="match status" value="1"/>
</dbReference>
<keyword evidence="1" id="KW-0732">Signal</keyword>
<proteinExistence type="predicted"/>
<dbReference type="PROSITE" id="PS51406">
    <property type="entry name" value="FIBRINOGEN_C_2"/>
    <property type="match status" value="1"/>
</dbReference>
<dbReference type="EMBL" id="RCHS01002502">
    <property type="protein sequence ID" value="RMX47056.1"/>
    <property type="molecule type" value="Genomic_DNA"/>
</dbReference>
<feature type="signal peptide" evidence="1">
    <location>
        <begin position="1"/>
        <end position="19"/>
    </location>
</feature>
<name>A0A3M6U099_POCDA</name>
<evidence type="ECO:0000259" key="2">
    <source>
        <dbReference type="PROSITE" id="PS51406"/>
    </source>
</evidence>
<organism evidence="3 4">
    <name type="scientific">Pocillopora damicornis</name>
    <name type="common">Cauliflower coral</name>
    <name type="synonym">Millepora damicornis</name>
    <dbReference type="NCBI Taxonomy" id="46731"/>
    <lineage>
        <taxon>Eukaryota</taxon>
        <taxon>Metazoa</taxon>
        <taxon>Cnidaria</taxon>
        <taxon>Anthozoa</taxon>
        <taxon>Hexacorallia</taxon>
        <taxon>Scleractinia</taxon>
        <taxon>Astrocoeniina</taxon>
        <taxon>Pocilloporidae</taxon>
        <taxon>Pocillopora</taxon>
    </lineage>
</organism>
<evidence type="ECO:0000313" key="4">
    <source>
        <dbReference type="Proteomes" id="UP000275408"/>
    </source>
</evidence>
<feature type="chain" id="PRO_5018070169" description="Fibrinogen C-terminal domain-containing protein" evidence="1">
    <location>
        <begin position="20"/>
        <end position="316"/>
    </location>
</feature>
<dbReference type="Proteomes" id="UP000275408">
    <property type="component" value="Unassembled WGS sequence"/>
</dbReference>